<protein>
    <submittedName>
        <fullName evidence="4">LysM domain protein</fullName>
    </submittedName>
</protein>
<accession>E6KJ81</accession>
<evidence type="ECO:0000313" key="4">
    <source>
        <dbReference type="EMBL" id="EFU64021.1"/>
    </source>
</evidence>
<dbReference type="EMBL" id="AEPO01000005">
    <property type="protein sequence ID" value="EFU64021.1"/>
    <property type="molecule type" value="Genomic_DNA"/>
</dbReference>
<dbReference type="InterPro" id="IPR018392">
    <property type="entry name" value="LysM"/>
</dbReference>
<feature type="compositionally biased region" description="Low complexity" evidence="1">
    <location>
        <begin position="137"/>
        <end position="150"/>
    </location>
</feature>
<gene>
    <name evidence="4" type="ORF">HMPREF8578_0296</name>
</gene>
<dbReference type="eggNOG" id="COG1388">
    <property type="taxonomic scope" value="Bacteria"/>
</dbReference>
<dbReference type="InterPro" id="IPR036779">
    <property type="entry name" value="LysM_dom_sf"/>
</dbReference>
<reference evidence="4 5" key="1">
    <citation type="submission" date="2010-11" db="EMBL/GenBank/DDBJ databases">
        <authorList>
            <person name="Muzny D."/>
            <person name="Qin X."/>
            <person name="Deng J."/>
            <person name="Jiang H."/>
            <person name="Liu Y."/>
            <person name="Qu J."/>
            <person name="Song X.-Z."/>
            <person name="Zhang L."/>
            <person name="Thornton R."/>
            <person name="Coyle M."/>
            <person name="Francisco L."/>
            <person name="Jackson L."/>
            <person name="Javaid M."/>
            <person name="Korchina V."/>
            <person name="Kovar C."/>
            <person name="Mata R."/>
            <person name="Mathew T."/>
            <person name="Ngo R."/>
            <person name="Nguyen L."/>
            <person name="Nguyen N."/>
            <person name="Okwuonu G."/>
            <person name="Ongeri F."/>
            <person name="Pham C."/>
            <person name="Simmons D."/>
            <person name="Wilczek-Boney K."/>
            <person name="Hale W."/>
            <person name="Jakkamsetti A."/>
            <person name="Pham P."/>
            <person name="Ruth R."/>
            <person name="San Lucas F."/>
            <person name="Warren J."/>
            <person name="Zhang J."/>
            <person name="Zhao Z."/>
            <person name="Zhou C."/>
            <person name="Zhu D."/>
            <person name="Lee S."/>
            <person name="Bess C."/>
            <person name="Blankenburg K."/>
            <person name="Forbes L."/>
            <person name="Fu Q."/>
            <person name="Gubbala S."/>
            <person name="Hirani K."/>
            <person name="Jayaseelan J.C."/>
            <person name="Lara F."/>
            <person name="Munidasa M."/>
            <person name="Palculict T."/>
            <person name="Patil S."/>
            <person name="Pu L.-L."/>
            <person name="Saada N."/>
            <person name="Tang L."/>
            <person name="Weissenberger G."/>
            <person name="Zhu Y."/>
            <person name="Hemphill L."/>
            <person name="Shang Y."/>
            <person name="Youmans B."/>
            <person name="Ayvaz T."/>
            <person name="Ross M."/>
            <person name="Santibanez J."/>
            <person name="Aqrawi P."/>
            <person name="Gross S."/>
            <person name="Joshi V."/>
            <person name="Fowler G."/>
            <person name="Nazareth L."/>
            <person name="Reid J."/>
            <person name="Worley K."/>
            <person name="Petrosino J."/>
            <person name="Highlander S."/>
            <person name="Gibbs R."/>
        </authorList>
    </citation>
    <scope>NUCLEOTIDE SEQUENCE [LARGE SCALE GENOMIC DNA]</scope>
    <source>
        <strain evidence="4 5">ATCC 49296</strain>
    </source>
</reference>
<name>E6KJ81_STROR</name>
<dbReference type="AlphaFoldDB" id="E6KJ81"/>
<evidence type="ECO:0000256" key="2">
    <source>
        <dbReference type="SAM" id="SignalP"/>
    </source>
</evidence>
<dbReference type="HOGENOM" id="CLU_032478_1_0_9"/>
<evidence type="ECO:0000313" key="5">
    <source>
        <dbReference type="Proteomes" id="UP000004500"/>
    </source>
</evidence>
<sequence>MKKRIILASTVALSLAPTLGAKAQEISWTARSVEQIQDDVTKNENKNSYTVQYGDTLSTIAEALGVDVTVLANLNKITNMDLIFPDTVLTTTVNEAEEVTEVEIQAPQADASEEVTTATADLTTNQVTVDEQTVQVEDLSQPIEEAPTATETEKPAEVTSSSEVSETATVAEETPSTETPVAEETAATTPAEAPVAATTRSVEEEAPQAATPATEETAATTPAEAPVAAAPATETPADTTGSSATEEAASTATSDTATSTYQAEQSQTPSRTYSAPAAPDYAGLAVAKSENAGLQPQTAAFKEEVANLFGITSFSGYRPGDSGDHGKGLAIDFMVPVSSALGDQIAEYAVKNMASRGINYIIWKQRFYAPYDSKYGPAYTWNPMPDRGSVTENHYDHVHVSMN</sequence>
<dbReference type="SMART" id="SM00257">
    <property type="entry name" value="LysM"/>
    <property type="match status" value="1"/>
</dbReference>
<organism evidence="4 5">
    <name type="scientific">Streptococcus oralis ATCC 49296</name>
    <dbReference type="NCBI Taxonomy" id="888049"/>
    <lineage>
        <taxon>Bacteria</taxon>
        <taxon>Bacillati</taxon>
        <taxon>Bacillota</taxon>
        <taxon>Bacilli</taxon>
        <taxon>Lactobacillales</taxon>
        <taxon>Streptococcaceae</taxon>
        <taxon>Streptococcus</taxon>
    </lineage>
</organism>
<feature type="compositionally biased region" description="Low complexity" evidence="1">
    <location>
        <begin position="207"/>
        <end position="260"/>
    </location>
</feature>
<evidence type="ECO:0000259" key="3">
    <source>
        <dbReference type="PROSITE" id="PS51782"/>
    </source>
</evidence>
<feature type="region of interest" description="Disordered" evidence="1">
    <location>
        <begin position="137"/>
        <end position="276"/>
    </location>
</feature>
<dbReference type="Pfam" id="PF01476">
    <property type="entry name" value="LysM"/>
    <property type="match status" value="1"/>
</dbReference>
<dbReference type="PROSITE" id="PS51782">
    <property type="entry name" value="LYSM"/>
    <property type="match status" value="1"/>
</dbReference>
<dbReference type="Gene3D" id="3.10.350.10">
    <property type="entry name" value="LysM domain"/>
    <property type="match status" value="1"/>
</dbReference>
<feature type="signal peptide" evidence="2">
    <location>
        <begin position="1"/>
        <end position="23"/>
    </location>
</feature>
<feature type="compositionally biased region" description="Polar residues" evidence="1">
    <location>
        <begin position="261"/>
        <end position="273"/>
    </location>
</feature>
<keyword evidence="2" id="KW-0732">Signal</keyword>
<dbReference type="InterPro" id="IPR058593">
    <property type="entry name" value="ARB_07466-like_C"/>
</dbReference>
<dbReference type="Proteomes" id="UP000004500">
    <property type="component" value="Unassembled WGS sequence"/>
</dbReference>
<dbReference type="SUPFAM" id="SSF54106">
    <property type="entry name" value="LysM domain"/>
    <property type="match status" value="1"/>
</dbReference>
<feature type="chain" id="PRO_5003205316" evidence="2">
    <location>
        <begin position="24"/>
        <end position="403"/>
    </location>
</feature>
<comment type="caution">
    <text evidence="4">The sequence shown here is derived from an EMBL/GenBank/DDBJ whole genome shotgun (WGS) entry which is preliminary data.</text>
</comment>
<feature type="compositionally biased region" description="Low complexity" evidence="1">
    <location>
        <begin position="157"/>
        <end position="199"/>
    </location>
</feature>
<evidence type="ECO:0000256" key="1">
    <source>
        <dbReference type="SAM" id="MobiDB-lite"/>
    </source>
</evidence>
<dbReference type="CDD" id="cd00118">
    <property type="entry name" value="LysM"/>
    <property type="match status" value="1"/>
</dbReference>
<dbReference type="RefSeq" id="WP_000746003.1">
    <property type="nucleotide sequence ID" value="NZ_GL622183.1"/>
</dbReference>
<feature type="domain" description="LysM" evidence="3">
    <location>
        <begin position="47"/>
        <end position="91"/>
    </location>
</feature>
<proteinExistence type="predicted"/>
<dbReference type="Pfam" id="PF26571">
    <property type="entry name" value="VldE"/>
    <property type="match status" value="1"/>
</dbReference>